<proteinExistence type="predicted"/>
<dbReference type="RefSeq" id="WP_259486171.1">
    <property type="nucleotide sequence ID" value="NZ_JANTEZ010000003.1"/>
</dbReference>
<accession>A0ABT2GEM1</accession>
<dbReference type="Proteomes" id="UP001165580">
    <property type="component" value="Unassembled WGS sequence"/>
</dbReference>
<evidence type="ECO:0000313" key="3">
    <source>
        <dbReference type="EMBL" id="MCS5714650.1"/>
    </source>
</evidence>
<sequence>MSLNRLVSPASAVALLAAVIVLTGCTSTAGPSSSATASPSATALPTATAAVPTATVTPTPTSSPTSAPTSASTSDPAAPASYDLDAVYAACVEATAEIGGIPGEAVGYDPADVQPASENVYLKDRFADDPTALAFYFTFDPDSDDLADTVPVLCSVSGPFDAPVVEHVRSLT</sequence>
<feature type="chain" id="PRO_5047097205" description="Septum formation-related domain-containing protein" evidence="2">
    <location>
        <begin position="30"/>
        <end position="172"/>
    </location>
</feature>
<reference evidence="3" key="1">
    <citation type="submission" date="2022-08" db="EMBL/GenBank/DDBJ databases">
        <authorList>
            <person name="Deng Y."/>
            <person name="Han X.-F."/>
            <person name="Zhang Y.-Q."/>
        </authorList>
    </citation>
    <scope>NUCLEOTIDE SEQUENCE</scope>
    <source>
        <strain evidence="3">CPCC 205716</strain>
    </source>
</reference>
<keyword evidence="2" id="KW-0732">Signal</keyword>
<evidence type="ECO:0000256" key="2">
    <source>
        <dbReference type="SAM" id="SignalP"/>
    </source>
</evidence>
<evidence type="ECO:0000256" key="1">
    <source>
        <dbReference type="SAM" id="MobiDB-lite"/>
    </source>
</evidence>
<keyword evidence="4" id="KW-1185">Reference proteome</keyword>
<dbReference type="EMBL" id="JANTEZ010000003">
    <property type="protein sequence ID" value="MCS5714650.1"/>
    <property type="molecule type" value="Genomic_DNA"/>
</dbReference>
<evidence type="ECO:0008006" key="5">
    <source>
        <dbReference type="Google" id="ProtNLM"/>
    </source>
</evidence>
<dbReference type="PROSITE" id="PS51257">
    <property type="entry name" value="PROKAR_LIPOPROTEIN"/>
    <property type="match status" value="1"/>
</dbReference>
<evidence type="ECO:0000313" key="4">
    <source>
        <dbReference type="Proteomes" id="UP001165580"/>
    </source>
</evidence>
<feature type="signal peptide" evidence="2">
    <location>
        <begin position="1"/>
        <end position="29"/>
    </location>
</feature>
<protein>
    <recommendedName>
        <fullName evidence="5">Septum formation-related domain-containing protein</fullName>
    </recommendedName>
</protein>
<feature type="region of interest" description="Disordered" evidence="1">
    <location>
        <begin position="46"/>
        <end position="77"/>
    </location>
</feature>
<organism evidence="3 4">
    <name type="scientific">Herbiconiux gentiana</name>
    <dbReference type="NCBI Taxonomy" id="2970912"/>
    <lineage>
        <taxon>Bacteria</taxon>
        <taxon>Bacillati</taxon>
        <taxon>Actinomycetota</taxon>
        <taxon>Actinomycetes</taxon>
        <taxon>Micrococcales</taxon>
        <taxon>Microbacteriaceae</taxon>
        <taxon>Herbiconiux</taxon>
    </lineage>
</organism>
<gene>
    <name evidence="3" type="ORF">NVV95_08800</name>
</gene>
<name>A0ABT2GEM1_9MICO</name>
<comment type="caution">
    <text evidence="3">The sequence shown here is derived from an EMBL/GenBank/DDBJ whole genome shotgun (WGS) entry which is preliminary data.</text>
</comment>